<accession>A0A5F5PXV0</accession>
<dbReference type="AlphaFoldDB" id="A0A5F5PXV0"/>
<dbReference type="Ensembl" id="ENSECAT00000075342.2">
    <property type="protein sequence ID" value="ENSECAP00000053453.1"/>
    <property type="gene ID" value="ENSECAG00000046635.1"/>
</dbReference>
<protein>
    <submittedName>
        <fullName evidence="1">Uncharacterized protein</fullName>
    </submittedName>
</protein>
<keyword evidence="2" id="KW-1185">Reference proteome</keyword>
<dbReference type="ExpressionAtlas" id="A0A5F5PXV0">
    <property type="expression patterns" value="baseline"/>
</dbReference>
<dbReference type="Proteomes" id="UP000002281">
    <property type="component" value="Chromosome 24"/>
</dbReference>
<reference evidence="1" key="3">
    <citation type="submission" date="2025-09" db="UniProtKB">
        <authorList>
            <consortium name="Ensembl"/>
        </authorList>
    </citation>
    <scope>IDENTIFICATION</scope>
    <source>
        <strain evidence="1">Thoroughbred</strain>
    </source>
</reference>
<gene>
    <name evidence="3" type="primary">GPATCH2L</name>
</gene>
<reference evidence="1 2" key="1">
    <citation type="journal article" date="2009" name="Science">
        <title>Genome sequence, comparative analysis, and population genetics of the domestic horse.</title>
        <authorList>
            <consortium name="Broad Institute Genome Sequencing Platform"/>
            <consortium name="Broad Institute Whole Genome Assembly Team"/>
            <person name="Wade C.M."/>
            <person name="Giulotto E."/>
            <person name="Sigurdsson S."/>
            <person name="Zoli M."/>
            <person name="Gnerre S."/>
            <person name="Imsland F."/>
            <person name="Lear T.L."/>
            <person name="Adelson D.L."/>
            <person name="Bailey E."/>
            <person name="Bellone R.R."/>
            <person name="Bloecker H."/>
            <person name="Distl O."/>
            <person name="Edgar R.C."/>
            <person name="Garber M."/>
            <person name="Leeb T."/>
            <person name="Mauceli E."/>
            <person name="MacLeod J.N."/>
            <person name="Penedo M.C.T."/>
            <person name="Raison J.M."/>
            <person name="Sharpe T."/>
            <person name="Vogel J."/>
            <person name="Andersson L."/>
            <person name="Antczak D.F."/>
            <person name="Biagi T."/>
            <person name="Binns M.M."/>
            <person name="Chowdhary B.P."/>
            <person name="Coleman S.J."/>
            <person name="Della Valle G."/>
            <person name="Fryc S."/>
            <person name="Guerin G."/>
            <person name="Hasegawa T."/>
            <person name="Hill E.W."/>
            <person name="Jurka J."/>
            <person name="Kiialainen A."/>
            <person name="Lindgren G."/>
            <person name="Liu J."/>
            <person name="Magnani E."/>
            <person name="Mickelson J.R."/>
            <person name="Murray J."/>
            <person name="Nergadze S.G."/>
            <person name="Onofrio R."/>
            <person name="Pedroni S."/>
            <person name="Piras M.F."/>
            <person name="Raudsepp T."/>
            <person name="Rocchi M."/>
            <person name="Roeed K.H."/>
            <person name="Ryder O.A."/>
            <person name="Searle S."/>
            <person name="Skow L."/>
            <person name="Swinburne J.E."/>
            <person name="Syvaenen A.C."/>
            <person name="Tozaki T."/>
            <person name="Valberg S.J."/>
            <person name="Vaudin M."/>
            <person name="White J.R."/>
            <person name="Zody M.C."/>
            <person name="Lander E.S."/>
            <person name="Lindblad-Toh K."/>
        </authorList>
    </citation>
    <scope>NUCLEOTIDE SEQUENCE [LARGE SCALE GENOMIC DNA]</scope>
    <source>
        <strain evidence="1 2">Thoroughbred</strain>
    </source>
</reference>
<proteinExistence type="predicted"/>
<dbReference type="Bgee" id="ENSECAG00000008582">
    <property type="expression patterns" value="Expressed in cerebellum and 23 other cell types or tissues"/>
</dbReference>
<sequence>MFSLMLLTEDVHQHTALPDRQAYTWDPHVHVTSRGNGNLWPQHLCLAQTQVIRCGYHLLSTSCVPGTTLRVLYTLSSNLCGKIGRIPILCGKTENMRNN</sequence>
<evidence type="ECO:0000313" key="3">
    <source>
        <dbReference type="VGNC" id="VGNC:18479"/>
    </source>
</evidence>
<dbReference type="VGNC" id="VGNC:18479">
    <property type="gene designation" value="GPATCH2L"/>
</dbReference>
<organism evidence="1 2">
    <name type="scientific">Equus caballus</name>
    <name type="common">Horse</name>
    <dbReference type="NCBI Taxonomy" id="9796"/>
    <lineage>
        <taxon>Eukaryota</taxon>
        <taxon>Metazoa</taxon>
        <taxon>Chordata</taxon>
        <taxon>Craniata</taxon>
        <taxon>Vertebrata</taxon>
        <taxon>Euteleostomi</taxon>
        <taxon>Mammalia</taxon>
        <taxon>Eutheria</taxon>
        <taxon>Laurasiatheria</taxon>
        <taxon>Perissodactyla</taxon>
        <taxon>Equidae</taxon>
        <taxon>Equus</taxon>
    </lineage>
</organism>
<reference evidence="1" key="2">
    <citation type="submission" date="2025-08" db="UniProtKB">
        <authorList>
            <consortium name="Ensembl"/>
        </authorList>
    </citation>
    <scope>IDENTIFICATION</scope>
    <source>
        <strain evidence="1">Thoroughbred</strain>
    </source>
</reference>
<name>A0A5F5PXV0_HORSE</name>
<evidence type="ECO:0000313" key="2">
    <source>
        <dbReference type="Proteomes" id="UP000002281"/>
    </source>
</evidence>
<evidence type="ECO:0000313" key="1">
    <source>
        <dbReference type="Ensembl" id="ENSECAP00000053453.1"/>
    </source>
</evidence>